<keyword evidence="4" id="KW-0153">Cholesterol metabolism</keyword>
<comment type="subcellular location">
    <subcellularLocation>
        <location evidence="1">Membrane</location>
        <topology evidence="1">Multi-pass membrane protein</topology>
    </subcellularLocation>
</comment>
<reference evidence="21" key="1">
    <citation type="submission" date="2020-10" db="EMBL/GenBank/DDBJ databases">
        <authorList>
            <person name="Kikuchi T."/>
        </authorList>
    </citation>
    <scope>NUCLEOTIDE SEQUENCE</scope>
    <source>
        <strain evidence="21">NKZ352</strain>
    </source>
</reference>
<evidence type="ECO:0000256" key="8">
    <source>
        <dbReference type="ARBA" id="ARBA00022955"/>
    </source>
</evidence>
<keyword evidence="3" id="KW-0444">Lipid biosynthesis</keyword>
<evidence type="ECO:0000256" key="9">
    <source>
        <dbReference type="ARBA" id="ARBA00022989"/>
    </source>
</evidence>
<comment type="catalytic activity">
    <reaction evidence="19">
        <text>7-dehydrodesmosterol + NADPH + H(+) = desmosterol + NADP(+)</text>
        <dbReference type="Rhea" id="RHEA:46740"/>
        <dbReference type="ChEBI" id="CHEBI:15378"/>
        <dbReference type="ChEBI" id="CHEBI:17737"/>
        <dbReference type="ChEBI" id="CHEBI:27910"/>
        <dbReference type="ChEBI" id="CHEBI:57783"/>
        <dbReference type="ChEBI" id="CHEBI:58349"/>
    </reaction>
    <physiologicalReaction direction="left-to-right" evidence="19">
        <dbReference type="Rhea" id="RHEA:46741"/>
    </physiologicalReaction>
</comment>
<dbReference type="GO" id="GO:0006695">
    <property type="term" value="P:cholesterol biosynthetic process"/>
    <property type="evidence" value="ECO:0007669"/>
    <property type="project" value="UniProtKB-KW"/>
</dbReference>
<keyword evidence="13 20" id="KW-0472">Membrane</keyword>
<dbReference type="EMBL" id="CAJGYM010000005">
    <property type="protein sequence ID" value="CAD6186890.1"/>
    <property type="molecule type" value="Genomic_DNA"/>
</dbReference>
<feature type="transmembrane region" description="Helical" evidence="20">
    <location>
        <begin position="313"/>
        <end position="333"/>
    </location>
</feature>
<comment type="catalytic activity">
    <reaction evidence="18">
        <text>cholesterol + NADP(+) = 7-dehydrocholesterol + NADPH + H(+)</text>
        <dbReference type="Rhea" id="RHEA:23984"/>
        <dbReference type="ChEBI" id="CHEBI:15378"/>
        <dbReference type="ChEBI" id="CHEBI:16113"/>
        <dbReference type="ChEBI" id="CHEBI:17759"/>
        <dbReference type="ChEBI" id="CHEBI:57783"/>
        <dbReference type="ChEBI" id="CHEBI:58349"/>
        <dbReference type="EC" id="1.3.1.21"/>
    </reaction>
    <physiologicalReaction direction="right-to-left" evidence="18">
        <dbReference type="Rhea" id="RHEA:23986"/>
    </physiologicalReaction>
</comment>
<gene>
    <name evidence="21" type="ORF">CAUJ_LOCUS2809</name>
</gene>
<organism evidence="21 22">
    <name type="scientific">Caenorhabditis auriculariae</name>
    <dbReference type="NCBI Taxonomy" id="2777116"/>
    <lineage>
        <taxon>Eukaryota</taxon>
        <taxon>Metazoa</taxon>
        <taxon>Ecdysozoa</taxon>
        <taxon>Nematoda</taxon>
        <taxon>Chromadorea</taxon>
        <taxon>Rhabditida</taxon>
        <taxon>Rhabditina</taxon>
        <taxon>Rhabditomorpha</taxon>
        <taxon>Rhabditoidea</taxon>
        <taxon>Rhabditidae</taxon>
        <taxon>Peloderinae</taxon>
        <taxon>Caenorhabditis</taxon>
    </lineage>
</organism>
<feature type="transmembrane region" description="Helical" evidence="20">
    <location>
        <begin position="95"/>
        <end position="114"/>
    </location>
</feature>
<evidence type="ECO:0000256" key="5">
    <source>
        <dbReference type="ARBA" id="ARBA00022692"/>
    </source>
</evidence>
<keyword evidence="14" id="KW-1207">Sterol metabolism</keyword>
<evidence type="ECO:0000256" key="3">
    <source>
        <dbReference type="ARBA" id="ARBA00022516"/>
    </source>
</evidence>
<evidence type="ECO:0000256" key="13">
    <source>
        <dbReference type="ARBA" id="ARBA00023136"/>
    </source>
</evidence>
<dbReference type="Gene3D" id="1.20.120.1630">
    <property type="match status" value="1"/>
</dbReference>
<keyword evidence="6" id="KW-0152">Cholesterol biosynthesis</keyword>
<keyword evidence="8" id="KW-0752">Steroid biosynthesis</keyword>
<evidence type="ECO:0000313" key="21">
    <source>
        <dbReference type="EMBL" id="CAD6186890.1"/>
    </source>
</evidence>
<keyword evidence="7" id="KW-0521">NADP</keyword>
<keyword evidence="10" id="KW-0560">Oxidoreductase</keyword>
<dbReference type="PANTHER" id="PTHR21257:SF38">
    <property type="entry name" value="7-DEHYDROCHOLESTEROL REDUCTASE"/>
    <property type="match status" value="1"/>
</dbReference>
<evidence type="ECO:0000256" key="19">
    <source>
        <dbReference type="ARBA" id="ARBA00047826"/>
    </source>
</evidence>
<feature type="transmembrane region" description="Helical" evidence="20">
    <location>
        <begin position="409"/>
        <end position="425"/>
    </location>
</feature>
<evidence type="ECO:0000256" key="17">
    <source>
        <dbReference type="ARBA" id="ARBA00042688"/>
    </source>
</evidence>
<feature type="transmembrane region" description="Helical" evidence="20">
    <location>
        <begin position="166"/>
        <end position="188"/>
    </location>
</feature>
<protein>
    <recommendedName>
        <fullName evidence="16">7-dehydrocholesterol reductase</fullName>
        <ecNumber evidence="16">1.3.1.21</ecNumber>
    </recommendedName>
    <alternativeName>
        <fullName evidence="17">Sterol Delta(7)-reductase</fullName>
    </alternativeName>
</protein>
<dbReference type="InterPro" id="IPR001171">
    <property type="entry name" value="ERG24_DHCR-like"/>
</dbReference>
<dbReference type="Pfam" id="PF01222">
    <property type="entry name" value="ERG4_ERG24"/>
    <property type="match status" value="1"/>
</dbReference>
<dbReference type="AlphaFoldDB" id="A0A8S1H0N7"/>
<evidence type="ECO:0000256" key="2">
    <source>
        <dbReference type="ARBA" id="ARBA00005402"/>
    </source>
</evidence>
<comment type="caution">
    <text evidence="21">The sequence shown here is derived from an EMBL/GenBank/DDBJ whole genome shotgun (WGS) entry which is preliminary data.</text>
</comment>
<evidence type="ECO:0000313" key="22">
    <source>
        <dbReference type="Proteomes" id="UP000835052"/>
    </source>
</evidence>
<evidence type="ECO:0000256" key="16">
    <source>
        <dbReference type="ARBA" id="ARBA00038851"/>
    </source>
</evidence>
<name>A0A8S1H0N7_9PELO</name>
<dbReference type="EC" id="1.3.1.21" evidence="16"/>
<evidence type="ECO:0000256" key="7">
    <source>
        <dbReference type="ARBA" id="ARBA00022857"/>
    </source>
</evidence>
<feature type="transmembrane region" description="Helical" evidence="20">
    <location>
        <begin position="218"/>
        <end position="236"/>
    </location>
</feature>
<keyword evidence="15" id="KW-0753">Steroid metabolism</keyword>
<dbReference type="GO" id="GO:0016132">
    <property type="term" value="P:brassinosteroid biosynthetic process"/>
    <property type="evidence" value="ECO:0007669"/>
    <property type="project" value="TreeGrafter"/>
</dbReference>
<dbReference type="GO" id="GO:0005789">
    <property type="term" value="C:endoplasmic reticulum membrane"/>
    <property type="evidence" value="ECO:0007669"/>
    <property type="project" value="TreeGrafter"/>
</dbReference>
<dbReference type="OrthoDB" id="5326588at2759"/>
<evidence type="ECO:0000256" key="6">
    <source>
        <dbReference type="ARBA" id="ARBA00022778"/>
    </source>
</evidence>
<keyword evidence="12" id="KW-0443">Lipid metabolism</keyword>
<dbReference type="Proteomes" id="UP000835052">
    <property type="component" value="Unassembled WGS sequence"/>
</dbReference>
<sequence>MQRVRRSSYTGSTASLHRRSSISAKDVVVIQQTIKKQQKMSAQVVAVLLTVLPVFTFVYLYSISLHAGQLLPTLKSLFFQWPFLFQCIPPLFDLIAWKFTTVLFGLQLIFHWVLPHDTVTVISSAGDETKFVNGFFSCLLLCLLYVLGASTGFYRGDLVLVHYNSIIMCLAIICVIVLLYLCVCYHYGDGNNVTTLSELYFGIETHTRILDVDVKHFIRSRMVFSLWPLLLISSIYHQFSIQGKISKSLFFASVSQALYVLRLHWHEDLYLNSIDAKRTNCGFYRLWSDMVFYPVIYGSPTLTLAQTSSTRSFLTNAILFFVSTSSILTTAMIDRQKYEFRKSKGTLKFGGTDPFFITAKFKMDNGEPGANLLLGSGYWAICRHPNYLSEAVTFATFCAFQGFPSVLSYFPVIFVIGYLLARLIADESRCSIRYGQYWQQHCSRVKYRILPGFF</sequence>
<evidence type="ECO:0000256" key="14">
    <source>
        <dbReference type="ARBA" id="ARBA00023166"/>
    </source>
</evidence>
<feature type="transmembrane region" description="Helical" evidence="20">
    <location>
        <begin position="44"/>
        <end position="64"/>
    </location>
</feature>
<proteinExistence type="inferred from homology"/>
<dbReference type="PANTHER" id="PTHR21257">
    <property type="entry name" value="DELTA(14)-STEROL REDUCTASE"/>
    <property type="match status" value="1"/>
</dbReference>
<keyword evidence="11" id="KW-0756">Sterol biosynthesis</keyword>
<evidence type="ECO:0000256" key="12">
    <source>
        <dbReference type="ARBA" id="ARBA00023098"/>
    </source>
</evidence>
<evidence type="ECO:0000256" key="11">
    <source>
        <dbReference type="ARBA" id="ARBA00023011"/>
    </source>
</evidence>
<evidence type="ECO:0000256" key="1">
    <source>
        <dbReference type="ARBA" id="ARBA00004141"/>
    </source>
</evidence>
<keyword evidence="5 20" id="KW-0812">Transmembrane</keyword>
<evidence type="ECO:0000256" key="10">
    <source>
        <dbReference type="ARBA" id="ARBA00023002"/>
    </source>
</evidence>
<evidence type="ECO:0000256" key="20">
    <source>
        <dbReference type="SAM" id="Phobius"/>
    </source>
</evidence>
<dbReference type="GO" id="GO:0047598">
    <property type="term" value="F:7-dehydrocholesterol reductase activity"/>
    <property type="evidence" value="ECO:0007669"/>
    <property type="project" value="UniProtKB-EC"/>
</dbReference>
<feature type="transmembrane region" description="Helical" evidence="20">
    <location>
        <begin position="134"/>
        <end position="154"/>
    </location>
</feature>
<evidence type="ECO:0000256" key="4">
    <source>
        <dbReference type="ARBA" id="ARBA00022548"/>
    </source>
</evidence>
<keyword evidence="22" id="KW-1185">Reference proteome</keyword>
<accession>A0A8S1H0N7</accession>
<evidence type="ECO:0000256" key="15">
    <source>
        <dbReference type="ARBA" id="ARBA00023221"/>
    </source>
</evidence>
<comment type="similarity">
    <text evidence="2">Belongs to the ERG4/ERG24 family.</text>
</comment>
<keyword evidence="9 20" id="KW-1133">Transmembrane helix</keyword>
<evidence type="ECO:0000256" key="18">
    <source>
        <dbReference type="ARBA" id="ARBA00047795"/>
    </source>
</evidence>